<proteinExistence type="predicted"/>
<organism evidence="2 3">
    <name type="scientific">Paxillus involutus ATCC 200175</name>
    <dbReference type="NCBI Taxonomy" id="664439"/>
    <lineage>
        <taxon>Eukaryota</taxon>
        <taxon>Fungi</taxon>
        <taxon>Dikarya</taxon>
        <taxon>Basidiomycota</taxon>
        <taxon>Agaricomycotina</taxon>
        <taxon>Agaricomycetes</taxon>
        <taxon>Agaricomycetidae</taxon>
        <taxon>Boletales</taxon>
        <taxon>Paxilineae</taxon>
        <taxon>Paxillaceae</taxon>
        <taxon>Paxillus</taxon>
    </lineage>
</organism>
<dbReference type="InterPro" id="IPR038765">
    <property type="entry name" value="Papain-like_cys_pep_sf"/>
</dbReference>
<accession>A0A0C9T4Y2</accession>
<reference evidence="3" key="2">
    <citation type="submission" date="2015-01" db="EMBL/GenBank/DDBJ databases">
        <title>Evolutionary Origins and Diversification of the Mycorrhizal Mutualists.</title>
        <authorList>
            <consortium name="DOE Joint Genome Institute"/>
            <consortium name="Mycorrhizal Genomics Consortium"/>
            <person name="Kohler A."/>
            <person name="Kuo A."/>
            <person name="Nagy L.G."/>
            <person name="Floudas D."/>
            <person name="Copeland A."/>
            <person name="Barry K.W."/>
            <person name="Cichocki N."/>
            <person name="Veneault-Fourrey C."/>
            <person name="LaButti K."/>
            <person name="Lindquist E.A."/>
            <person name="Lipzen A."/>
            <person name="Lundell T."/>
            <person name="Morin E."/>
            <person name="Murat C."/>
            <person name="Riley R."/>
            <person name="Ohm R."/>
            <person name="Sun H."/>
            <person name="Tunlid A."/>
            <person name="Henrissat B."/>
            <person name="Grigoriev I.V."/>
            <person name="Hibbett D.S."/>
            <person name="Martin F."/>
        </authorList>
    </citation>
    <scope>NUCLEOTIDE SEQUENCE [LARGE SCALE GENOMIC DNA]</scope>
    <source>
        <strain evidence="3">ATCC 200175</strain>
    </source>
</reference>
<protein>
    <recommendedName>
        <fullName evidence="4">Ubiquitin-like protease family profile domain-containing protein</fullName>
    </recommendedName>
</protein>
<evidence type="ECO:0008006" key="4">
    <source>
        <dbReference type="Google" id="ProtNLM"/>
    </source>
</evidence>
<name>A0A0C9T4Y2_PAXIN</name>
<dbReference type="EMBL" id="KN819398">
    <property type="protein sequence ID" value="KIJ10720.1"/>
    <property type="molecule type" value="Genomic_DNA"/>
</dbReference>
<evidence type="ECO:0000256" key="1">
    <source>
        <dbReference type="SAM" id="MobiDB-lite"/>
    </source>
</evidence>
<sequence>MSMNTPPSPVCHSFVDLDEGNNPILNKLLTVPACFSSNIPSHSLSVSEFLNLPLAVALDTSTLVAISFSKMLPPTMLPHGFVSHPVPPYTAVSSLLDLACGMWQSGHRSIIHQSFHDHPLPLWVLPYLASMSHALEHQQDWRASHSWVLHRLRVSPESSVESKIISDVRDVLECLPWDIPLEGVGAETDLRTSGLRPLLASSQIGGRLLDTMVAAVINEMQAANSVEFDAICVEPLCLSDTLQSSNQRWRNYQTDRAFTRLRAIGSALHDGSLRRVLFPINIRNVHWAVIEVDTTHHTISYADSLDWSWPSQDIDAVQRWLGLHGFAPFNKATTLECGKQLDQFSCGVAAINTIRHSVFRDPIFSDGQSFCLRMKEFLNIVDSHLELSNPSSTLAAYHDQSDIDPLDNLTGSFDSDITKLELPSYSYRMVQSSSPPTQSPISCTKKPHLNLRAPEAEHLRLTWTPSPLEHEEQDRSRNQQQFNHFERAHRKRENAAERKQKQRAREKVAKAAEAAKAKPTVDSVLRHGTPPPPTISIAEGHKCKREDPTDAVRVNWQSPLLWPTIIAVAARVGYGMSPVEIEWGLKQVDPIRFSGICAQVIGTWIDRSGAKPTWKSNVVARAERGSIPSTHLLHLLASSLNIPTW</sequence>
<dbReference type="HOGENOM" id="CLU_424588_0_0_1"/>
<evidence type="ECO:0000313" key="2">
    <source>
        <dbReference type="EMBL" id="KIJ10720.1"/>
    </source>
</evidence>
<dbReference type="SUPFAM" id="SSF54001">
    <property type="entry name" value="Cysteine proteinases"/>
    <property type="match status" value="1"/>
</dbReference>
<feature type="compositionally biased region" description="Basic and acidic residues" evidence="1">
    <location>
        <begin position="493"/>
        <end position="516"/>
    </location>
</feature>
<dbReference type="OrthoDB" id="3341102at2759"/>
<reference evidence="2 3" key="1">
    <citation type="submission" date="2014-06" db="EMBL/GenBank/DDBJ databases">
        <authorList>
            <consortium name="DOE Joint Genome Institute"/>
            <person name="Kuo A."/>
            <person name="Kohler A."/>
            <person name="Nagy L.G."/>
            <person name="Floudas D."/>
            <person name="Copeland A."/>
            <person name="Barry K.W."/>
            <person name="Cichocki N."/>
            <person name="Veneault-Fourrey C."/>
            <person name="LaButti K."/>
            <person name="Lindquist E.A."/>
            <person name="Lipzen A."/>
            <person name="Lundell T."/>
            <person name="Morin E."/>
            <person name="Murat C."/>
            <person name="Sun H."/>
            <person name="Tunlid A."/>
            <person name="Henrissat B."/>
            <person name="Grigoriev I.V."/>
            <person name="Hibbett D.S."/>
            <person name="Martin F."/>
            <person name="Nordberg H.P."/>
            <person name="Cantor M.N."/>
            <person name="Hua S.X."/>
        </authorList>
    </citation>
    <scope>NUCLEOTIDE SEQUENCE [LARGE SCALE GENOMIC DNA]</scope>
    <source>
        <strain evidence="2 3">ATCC 200175</strain>
    </source>
</reference>
<feature type="region of interest" description="Disordered" evidence="1">
    <location>
        <begin position="484"/>
        <end position="539"/>
    </location>
</feature>
<dbReference type="Gene3D" id="3.40.395.10">
    <property type="entry name" value="Adenoviral Proteinase, Chain A"/>
    <property type="match status" value="1"/>
</dbReference>
<evidence type="ECO:0000313" key="3">
    <source>
        <dbReference type="Proteomes" id="UP000053647"/>
    </source>
</evidence>
<dbReference type="AlphaFoldDB" id="A0A0C9T4Y2"/>
<gene>
    <name evidence="2" type="ORF">PAXINDRAFT_16331</name>
</gene>
<dbReference type="Proteomes" id="UP000053647">
    <property type="component" value="Unassembled WGS sequence"/>
</dbReference>
<keyword evidence="3" id="KW-1185">Reference proteome</keyword>